<name>A0A9X0DAM2_9CNID</name>
<organism evidence="2 3">
    <name type="scientific">Desmophyllum pertusum</name>
    <dbReference type="NCBI Taxonomy" id="174260"/>
    <lineage>
        <taxon>Eukaryota</taxon>
        <taxon>Metazoa</taxon>
        <taxon>Cnidaria</taxon>
        <taxon>Anthozoa</taxon>
        <taxon>Hexacorallia</taxon>
        <taxon>Scleractinia</taxon>
        <taxon>Caryophylliina</taxon>
        <taxon>Caryophylliidae</taxon>
        <taxon>Desmophyllum</taxon>
    </lineage>
</organism>
<dbReference type="EMBL" id="MU825408">
    <property type="protein sequence ID" value="KAJ7391079.1"/>
    <property type="molecule type" value="Genomic_DNA"/>
</dbReference>
<sequence length="516" mass="58545">MGKVRVVFQALGLSTVQIQDITNQKAFPTEELKKVLNKVEDLKKEIQEKEKQRQDLEDQLQETEKQRQCLVDQLQETKEQRQGLEDQLQEKETQQQGPEHQLQEKETQQQGLEDQLQEKEEQRQGLLDQLQGKEEQLQVLEDQLQNDIPSFCILPPTPSHEVAGRDGEVATITQQLKELKQANENNLSYLYISGNPGSGQSQLAGLIAKRFYNDAREDPCASVFVMTLNAESLDTLLESYFSFARQLKCPEYSVTSILNSKDLKIEEKIANLKALISTKIGLYALWLLVVDNVKSMSQMHFHLPKRGNEQWVRGQLLITTQDTTSIPLTNSFIQHISVSKGMESNESICLLAKLSDIHDNEKGKMVAQALDYQPLALASAATYVKQIRQSKITSHFGWNEYMEKLEKGKRDITETILAETNPSYPKSMTAAITLAVEGVMTSDNVIVCAFSFLSLCDPQPLSLEIVLNYILNVDEDIEDKEIIMMRIQRCSLLLPEEDETSCDVEIVIVCTLYLVT</sequence>
<feature type="region of interest" description="Disordered" evidence="1">
    <location>
        <begin position="80"/>
        <end position="124"/>
    </location>
</feature>
<dbReference type="OrthoDB" id="5974543at2759"/>
<proteinExistence type="predicted"/>
<dbReference type="Gene3D" id="1.20.5.170">
    <property type="match status" value="1"/>
</dbReference>
<dbReference type="SUPFAM" id="SSF57997">
    <property type="entry name" value="Tropomyosin"/>
    <property type="match status" value="1"/>
</dbReference>
<gene>
    <name evidence="2" type="ORF">OS493_020100</name>
</gene>
<feature type="compositionally biased region" description="Basic and acidic residues" evidence="1">
    <location>
        <begin position="80"/>
        <end position="93"/>
    </location>
</feature>
<evidence type="ECO:0000256" key="1">
    <source>
        <dbReference type="SAM" id="MobiDB-lite"/>
    </source>
</evidence>
<dbReference type="InterPro" id="IPR027417">
    <property type="entry name" value="P-loop_NTPase"/>
</dbReference>
<evidence type="ECO:0000313" key="2">
    <source>
        <dbReference type="EMBL" id="KAJ7391079.1"/>
    </source>
</evidence>
<accession>A0A9X0DAM2</accession>
<keyword evidence="3" id="KW-1185">Reference proteome</keyword>
<evidence type="ECO:0000313" key="3">
    <source>
        <dbReference type="Proteomes" id="UP001163046"/>
    </source>
</evidence>
<dbReference type="AlphaFoldDB" id="A0A9X0DAM2"/>
<protein>
    <submittedName>
        <fullName evidence="2">Uncharacterized protein</fullName>
    </submittedName>
</protein>
<comment type="caution">
    <text evidence="2">The sequence shown here is derived from an EMBL/GenBank/DDBJ whole genome shotgun (WGS) entry which is preliminary data.</text>
</comment>
<reference evidence="2" key="1">
    <citation type="submission" date="2023-01" db="EMBL/GenBank/DDBJ databases">
        <title>Genome assembly of the deep-sea coral Lophelia pertusa.</title>
        <authorList>
            <person name="Herrera S."/>
            <person name="Cordes E."/>
        </authorList>
    </citation>
    <scope>NUCLEOTIDE SEQUENCE</scope>
    <source>
        <strain evidence="2">USNM1676648</strain>
        <tissue evidence="2">Polyp</tissue>
    </source>
</reference>
<dbReference type="Proteomes" id="UP001163046">
    <property type="component" value="Unassembled WGS sequence"/>
</dbReference>
<dbReference type="Gene3D" id="3.40.50.300">
    <property type="entry name" value="P-loop containing nucleotide triphosphate hydrolases"/>
    <property type="match status" value="1"/>
</dbReference>
<dbReference type="SUPFAM" id="SSF52540">
    <property type="entry name" value="P-loop containing nucleoside triphosphate hydrolases"/>
    <property type="match status" value="1"/>
</dbReference>